<dbReference type="EMBL" id="KV417483">
    <property type="protein sequence ID" value="KZP33203.1"/>
    <property type="molecule type" value="Genomic_DNA"/>
</dbReference>
<dbReference type="Proteomes" id="UP000076532">
    <property type="component" value="Unassembled WGS sequence"/>
</dbReference>
<proteinExistence type="predicted"/>
<dbReference type="AlphaFoldDB" id="A0A166VYV6"/>
<gene>
    <name evidence="1" type="ORF">FIBSPDRAFT_374485</name>
</gene>
<evidence type="ECO:0000313" key="2">
    <source>
        <dbReference type="Proteomes" id="UP000076532"/>
    </source>
</evidence>
<sequence>MYDHMKRSVLIGSLFYRIFWAPEINIGGIHLDAWWRRTRAVPEPQHAYGGLVSVSGELAVSNAININDAVSVLYYISAILCPGGHPFPDAILGLKIQCTVVPPYHRPVPPNFKLPTKYCTRGVFVVVLQPTPYTLVLLWLGSGQW</sequence>
<evidence type="ECO:0000313" key="1">
    <source>
        <dbReference type="EMBL" id="KZP33203.1"/>
    </source>
</evidence>
<accession>A0A166VYV6</accession>
<protein>
    <submittedName>
        <fullName evidence="1">Uncharacterized protein</fullName>
    </submittedName>
</protein>
<reference evidence="1 2" key="1">
    <citation type="journal article" date="2016" name="Mol. Biol. Evol.">
        <title>Comparative Genomics of Early-Diverging Mushroom-Forming Fungi Provides Insights into the Origins of Lignocellulose Decay Capabilities.</title>
        <authorList>
            <person name="Nagy L.G."/>
            <person name="Riley R."/>
            <person name="Tritt A."/>
            <person name="Adam C."/>
            <person name="Daum C."/>
            <person name="Floudas D."/>
            <person name="Sun H."/>
            <person name="Yadav J.S."/>
            <person name="Pangilinan J."/>
            <person name="Larsson K.H."/>
            <person name="Matsuura K."/>
            <person name="Barry K."/>
            <person name="Labutti K."/>
            <person name="Kuo R."/>
            <person name="Ohm R.A."/>
            <person name="Bhattacharya S.S."/>
            <person name="Shirouzu T."/>
            <person name="Yoshinaga Y."/>
            <person name="Martin F.M."/>
            <person name="Grigoriev I.V."/>
            <person name="Hibbett D.S."/>
        </authorList>
    </citation>
    <scope>NUCLEOTIDE SEQUENCE [LARGE SCALE GENOMIC DNA]</scope>
    <source>
        <strain evidence="1 2">CBS 109695</strain>
    </source>
</reference>
<keyword evidence="2" id="KW-1185">Reference proteome</keyword>
<name>A0A166VYV6_9AGAM</name>
<organism evidence="1 2">
    <name type="scientific">Athelia psychrophila</name>
    <dbReference type="NCBI Taxonomy" id="1759441"/>
    <lineage>
        <taxon>Eukaryota</taxon>
        <taxon>Fungi</taxon>
        <taxon>Dikarya</taxon>
        <taxon>Basidiomycota</taxon>
        <taxon>Agaricomycotina</taxon>
        <taxon>Agaricomycetes</taxon>
        <taxon>Agaricomycetidae</taxon>
        <taxon>Atheliales</taxon>
        <taxon>Atheliaceae</taxon>
        <taxon>Athelia</taxon>
    </lineage>
</organism>